<evidence type="ECO:0000313" key="1">
    <source>
        <dbReference type="EMBL" id="GAA3762908.1"/>
    </source>
</evidence>
<dbReference type="EMBL" id="BAABAF010000004">
    <property type="protein sequence ID" value="GAA3762908.1"/>
    <property type="molecule type" value="Genomic_DNA"/>
</dbReference>
<sequence>MASVSSWAFYERHFAHARLQHYLTHTGGDQSAAMELYRWNVATSGAFWQSLAYFEVALRNALDERMSTRHSAFERPGHWVFDDARELGRDADGPGHHRQPYKDIAEGIRRVRRNQKPLSAGQIISEVSFGFWHQLVSRRQMFLWPDLAGAFPHAPNRNQPTIQRPVAQLREFRNRLGHHHRVWSENVQDRYDDLLGVAGYIDPDLKKFIGQRSMVPALLAKQPWPA</sequence>
<accession>A0ABP7GF93</accession>
<comment type="caution">
    <text evidence="1">The sequence shown here is derived from an EMBL/GenBank/DDBJ whole genome shotgun (WGS) entry which is preliminary data.</text>
</comment>
<reference evidence="2" key="1">
    <citation type="journal article" date="2019" name="Int. J. Syst. Evol. Microbiol.">
        <title>The Global Catalogue of Microorganisms (GCM) 10K type strain sequencing project: providing services to taxonomists for standard genome sequencing and annotation.</title>
        <authorList>
            <consortium name="The Broad Institute Genomics Platform"/>
            <consortium name="The Broad Institute Genome Sequencing Center for Infectious Disease"/>
            <person name="Wu L."/>
            <person name="Ma J."/>
        </authorList>
    </citation>
    <scope>NUCLEOTIDE SEQUENCE [LARGE SCALE GENOMIC DNA]</scope>
    <source>
        <strain evidence="2">JCM 16950</strain>
    </source>
</reference>
<dbReference type="Proteomes" id="UP001500540">
    <property type="component" value="Unassembled WGS sequence"/>
</dbReference>
<proteinExistence type="predicted"/>
<gene>
    <name evidence="1" type="ORF">GCM10022240_14260</name>
</gene>
<keyword evidence="2" id="KW-1185">Reference proteome</keyword>
<name>A0ABP7GF93_9MICO</name>
<evidence type="ECO:0000313" key="2">
    <source>
        <dbReference type="Proteomes" id="UP001500540"/>
    </source>
</evidence>
<protein>
    <submittedName>
        <fullName evidence="1">Abi family protein</fullName>
    </submittedName>
</protein>
<organism evidence="1 2">
    <name type="scientific">Microbacterium kribbense</name>
    <dbReference type="NCBI Taxonomy" id="433645"/>
    <lineage>
        <taxon>Bacteria</taxon>
        <taxon>Bacillati</taxon>
        <taxon>Actinomycetota</taxon>
        <taxon>Actinomycetes</taxon>
        <taxon>Micrococcales</taxon>
        <taxon>Microbacteriaceae</taxon>
        <taxon>Microbacterium</taxon>
    </lineage>
</organism>